<reference evidence="2 3" key="1">
    <citation type="submission" date="2020-06" db="EMBL/GenBank/DDBJ databases">
        <title>Dyadobacter sandarakinus sp. nov., isolated from the soil of the Arctic Yellow River Station.</title>
        <authorList>
            <person name="Zhang Y."/>
            <person name="Peng F."/>
        </authorList>
    </citation>
    <scope>NUCLEOTIDE SEQUENCE [LARGE SCALE GENOMIC DNA]</scope>
    <source>
        <strain evidence="2 3">Q3-56</strain>
    </source>
</reference>
<keyword evidence="1" id="KW-0472">Membrane</keyword>
<protein>
    <submittedName>
        <fullName evidence="2">Uncharacterized protein</fullName>
    </submittedName>
</protein>
<dbReference type="RefSeq" id="WP_204662102.1">
    <property type="nucleotide sequence ID" value="NZ_CP056775.1"/>
</dbReference>
<sequence>MKTSSTIPSNNLPKILALVGLLIIVFSLVFSDIARQNFEKQRTAYENTGPDGTGTSSMISNTEGLDIFNTIELFGFLIGAGLLFSGIWTWYQRAQVVWDQTLKENGTTDPEQITII</sequence>
<keyword evidence="1" id="KW-1133">Transmembrane helix</keyword>
<evidence type="ECO:0000313" key="3">
    <source>
        <dbReference type="Proteomes" id="UP000612680"/>
    </source>
</evidence>
<evidence type="ECO:0000256" key="1">
    <source>
        <dbReference type="SAM" id="Phobius"/>
    </source>
</evidence>
<accession>A0ABX7I3P6</accession>
<evidence type="ECO:0000313" key="2">
    <source>
        <dbReference type="EMBL" id="QRR00694.1"/>
    </source>
</evidence>
<name>A0ABX7I3P6_9BACT</name>
<organism evidence="2 3">
    <name type="scientific">Dyadobacter sandarakinus</name>
    <dbReference type="NCBI Taxonomy" id="2747268"/>
    <lineage>
        <taxon>Bacteria</taxon>
        <taxon>Pseudomonadati</taxon>
        <taxon>Bacteroidota</taxon>
        <taxon>Cytophagia</taxon>
        <taxon>Cytophagales</taxon>
        <taxon>Spirosomataceae</taxon>
        <taxon>Dyadobacter</taxon>
    </lineage>
</organism>
<proteinExistence type="predicted"/>
<keyword evidence="3" id="KW-1185">Reference proteome</keyword>
<dbReference type="EMBL" id="CP056775">
    <property type="protein sequence ID" value="QRR00694.1"/>
    <property type="molecule type" value="Genomic_DNA"/>
</dbReference>
<keyword evidence="1" id="KW-0812">Transmembrane</keyword>
<feature type="transmembrane region" description="Helical" evidence="1">
    <location>
        <begin position="73"/>
        <end position="91"/>
    </location>
</feature>
<gene>
    <name evidence="2" type="ORF">HWI92_07130</name>
</gene>
<dbReference type="Proteomes" id="UP000612680">
    <property type="component" value="Chromosome"/>
</dbReference>